<sequence>MIAEEKEGWKTLSCEDCRNPMVPPARREEEGGGDARDRRQASGPAQGRLLLGTTRALLNCSMPVGSRCDDRLAMMAEEEGWKTPTCEGCRIPMVPPCPAAPPRKKAVSMPELGGKRQDPPKGGYF</sequence>
<feature type="compositionally biased region" description="Basic and acidic residues" evidence="1">
    <location>
        <begin position="25"/>
        <end position="40"/>
    </location>
</feature>
<keyword evidence="3" id="KW-1185">Reference proteome</keyword>
<protein>
    <submittedName>
        <fullName evidence="2">Uncharacterized protein</fullName>
    </submittedName>
</protein>
<dbReference type="EMBL" id="BQKI01000010">
    <property type="protein sequence ID" value="GJN03622.1"/>
    <property type="molecule type" value="Genomic_DNA"/>
</dbReference>
<proteinExistence type="predicted"/>
<accession>A0AAV5D0G0</accession>
<name>A0AAV5D0G0_ELECO</name>
<gene>
    <name evidence="2" type="primary">ga21088</name>
    <name evidence="2" type="ORF">PR202_ga21088</name>
</gene>
<evidence type="ECO:0000256" key="1">
    <source>
        <dbReference type="SAM" id="MobiDB-lite"/>
    </source>
</evidence>
<reference evidence="2" key="1">
    <citation type="journal article" date="2018" name="DNA Res.">
        <title>Multiple hybrid de novo genome assembly of finger millet, an orphan allotetraploid crop.</title>
        <authorList>
            <person name="Hatakeyama M."/>
            <person name="Aluri S."/>
            <person name="Balachadran M.T."/>
            <person name="Sivarajan S.R."/>
            <person name="Patrignani A."/>
            <person name="Gruter S."/>
            <person name="Poveda L."/>
            <person name="Shimizu-Inatsugi R."/>
            <person name="Baeten J."/>
            <person name="Francoijs K.J."/>
            <person name="Nataraja K.N."/>
            <person name="Reddy Y.A.N."/>
            <person name="Phadnis S."/>
            <person name="Ravikumar R.L."/>
            <person name="Schlapbach R."/>
            <person name="Sreeman S.M."/>
            <person name="Shimizu K.K."/>
        </authorList>
    </citation>
    <scope>NUCLEOTIDE SEQUENCE</scope>
</reference>
<comment type="caution">
    <text evidence="2">The sequence shown here is derived from an EMBL/GenBank/DDBJ whole genome shotgun (WGS) entry which is preliminary data.</text>
</comment>
<feature type="region of interest" description="Disordered" evidence="1">
    <location>
        <begin position="14"/>
        <end position="47"/>
    </location>
</feature>
<reference evidence="2" key="2">
    <citation type="submission" date="2021-12" db="EMBL/GenBank/DDBJ databases">
        <title>Resequencing data analysis of finger millet.</title>
        <authorList>
            <person name="Hatakeyama M."/>
            <person name="Aluri S."/>
            <person name="Balachadran M.T."/>
            <person name="Sivarajan S.R."/>
            <person name="Poveda L."/>
            <person name="Shimizu-Inatsugi R."/>
            <person name="Schlapbach R."/>
            <person name="Sreeman S.M."/>
            <person name="Shimizu K.K."/>
        </authorList>
    </citation>
    <scope>NUCLEOTIDE SEQUENCE</scope>
</reference>
<dbReference type="AlphaFoldDB" id="A0AAV5D0G0"/>
<feature type="region of interest" description="Disordered" evidence="1">
    <location>
        <begin position="97"/>
        <end position="125"/>
    </location>
</feature>
<evidence type="ECO:0000313" key="2">
    <source>
        <dbReference type="EMBL" id="GJN03622.1"/>
    </source>
</evidence>
<evidence type="ECO:0000313" key="3">
    <source>
        <dbReference type="Proteomes" id="UP001054889"/>
    </source>
</evidence>
<organism evidence="2 3">
    <name type="scientific">Eleusine coracana subsp. coracana</name>
    <dbReference type="NCBI Taxonomy" id="191504"/>
    <lineage>
        <taxon>Eukaryota</taxon>
        <taxon>Viridiplantae</taxon>
        <taxon>Streptophyta</taxon>
        <taxon>Embryophyta</taxon>
        <taxon>Tracheophyta</taxon>
        <taxon>Spermatophyta</taxon>
        <taxon>Magnoliopsida</taxon>
        <taxon>Liliopsida</taxon>
        <taxon>Poales</taxon>
        <taxon>Poaceae</taxon>
        <taxon>PACMAD clade</taxon>
        <taxon>Chloridoideae</taxon>
        <taxon>Cynodonteae</taxon>
        <taxon>Eleusininae</taxon>
        <taxon>Eleusine</taxon>
    </lineage>
</organism>
<dbReference type="Proteomes" id="UP001054889">
    <property type="component" value="Unassembled WGS sequence"/>
</dbReference>